<name>A0A0E0RIB5_ORYRU</name>
<protein>
    <submittedName>
        <fullName evidence="2">Uncharacterized protein</fullName>
    </submittedName>
</protein>
<organism evidence="2 3">
    <name type="scientific">Oryza rufipogon</name>
    <name type="common">Brownbeard rice</name>
    <name type="synonym">Asian wild rice</name>
    <dbReference type="NCBI Taxonomy" id="4529"/>
    <lineage>
        <taxon>Eukaryota</taxon>
        <taxon>Viridiplantae</taxon>
        <taxon>Streptophyta</taxon>
        <taxon>Embryophyta</taxon>
        <taxon>Tracheophyta</taxon>
        <taxon>Spermatophyta</taxon>
        <taxon>Magnoliopsida</taxon>
        <taxon>Liliopsida</taxon>
        <taxon>Poales</taxon>
        <taxon>Poaceae</taxon>
        <taxon>BOP clade</taxon>
        <taxon>Oryzoideae</taxon>
        <taxon>Oryzeae</taxon>
        <taxon>Oryzinae</taxon>
        <taxon>Oryza</taxon>
    </lineage>
</organism>
<dbReference type="EnsemblPlants" id="ORUFI12G16300.1">
    <property type="protein sequence ID" value="ORUFI12G16300.1"/>
    <property type="gene ID" value="ORUFI12G16300"/>
</dbReference>
<dbReference type="HOGENOM" id="CLU_3145043_0_0_1"/>
<reference evidence="2" key="2">
    <citation type="submission" date="2015-06" db="UniProtKB">
        <authorList>
            <consortium name="EnsemblPlants"/>
        </authorList>
    </citation>
    <scope>IDENTIFICATION</scope>
</reference>
<feature type="compositionally biased region" description="Low complexity" evidence="1">
    <location>
        <begin position="25"/>
        <end position="37"/>
    </location>
</feature>
<sequence length="49" mass="5057">MEVGLGMGRRLASRAVAASVSLAATAPSQTAAQSTPPVHAHRPFSRCPR</sequence>
<dbReference type="Gramene" id="ORUFI12G16300.1">
    <property type="protein sequence ID" value="ORUFI12G16300.1"/>
    <property type="gene ID" value="ORUFI12G16300"/>
</dbReference>
<reference evidence="3" key="1">
    <citation type="submission" date="2013-06" db="EMBL/GenBank/DDBJ databases">
        <authorList>
            <person name="Zhao Q."/>
        </authorList>
    </citation>
    <scope>NUCLEOTIDE SEQUENCE</scope>
    <source>
        <strain evidence="3">cv. W1943</strain>
    </source>
</reference>
<feature type="compositionally biased region" description="Basic residues" evidence="1">
    <location>
        <begin position="39"/>
        <end position="49"/>
    </location>
</feature>
<dbReference type="AlphaFoldDB" id="A0A0E0RIB5"/>
<feature type="region of interest" description="Disordered" evidence="1">
    <location>
        <begin position="25"/>
        <end position="49"/>
    </location>
</feature>
<keyword evidence="3" id="KW-1185">Reference proteome</keyword>
<evidence type="ECO:0000313" key="2">
    <source>
        <dbReference type="EnsemblPlants" id="ORUFI12G16300.1"/>
    </source>
</evidence>
<evidence type="ECO:0000313" key="3">
    <source>
        <dbReference type="Proteomes" id="UP000008022"/>
    </source>
</evidence>
<accession>A0A0E0RIB5</accession>
<evidence type="ECO:0000256" key="1">
    <source>
        <dbReference type="SAM" id="MobiDB-lite"/>
    </source>
</evidence>
<proteinExistence type="predicted"/>
<dbReference type="Proteomes" id="UP000008022">
    <property type="component" value="Unassembled WGS sequence"/>
</dbReference>